<gene>
    <name evidence="1" type="ORF">GCM10023231_21960</name>
</gene>
<name>A0ABP9BC01_9SPHI</name>
<reference evidence="2" key="1">
    <citation type="journal article" date="2019" name="Int. J. Syst. Evol. Microbiol.">
        <title>The Global Catalogue of Microorganisms (GCM) 10K type strain sequencing project: providing services to taxonomists for standard genome sequencing and annotation.</title>
        <authorList>
            <consortium name="The Broad Institute Genomics Platform"/>
            <consortium name="The Broad Institute Genome Sequencing Center for Infectious Disease"/>
            <person name="Wu L."/>
            <person name="Ma J."/>
        </authorList>
    </citation>
    <scope>NUCLEOTIDE SEQUENCE [LARGE SCALE GENOMIC DNA]</scope>
    <source>
        <strain evidence="2">JCM 18200</strain>
    </source>
</reference>
<accession>A0ABP9BC01</accession>
<protein>
    <submittedName>
        <fullName evidence="1">Uncharacterized protein</fullName>
    </submittedName>
</protein>
<proteinExistence type="predicted"/>
<dbReference type="Proteomes" id="UP001501411">
    <property type="component" value="Unassembled WGS sequence"/>
</dbReference>
<evidence type="ECO:0000313" key="2">
    <source>
        <dbReference type="Proteomes" id="UP001501411"/>
    </source>
</evidence>
<keyword evidence="2" id="KW-1185">Reference proteome</keyword>
<organism evidence="1 2">
    <name type="scientific">Olivibacter ginsenosidimutans</name>
    <dbReference type="NCBI Taxonomy" id="1176537"/>
    <lineage>
        <taxon>Bacteria</taxon>
        <taxon>Pseudomonadati</taxon>
        <taxon>Bacteroidota</taxon>
        <taxon>Sphingobacteriia</taxon>
        <taxon>Sphingobacteriales</taxon>
        <taxon>Sphingobacteriaceae</taxon>
        <taxon>Olivibacter</taxon>
    </lineage>
</organism>
<comment type="caution">
    <text evidence="1">The sequence shown here is derived from an EMBL/GenBank/DDBJ whole genome shotgun (WGS) entry which is preliminary data.</text>
</comment>
<sequence>MALCFPLFSYGQRLIDDDTFEDENGITFKVGDDLMTGEPAASASQFKFIQNTTKKKIGWMSKMASSVSSVGKSVAEVGSDVKSGSTVSKGASVANTANSTNNLANSSEKLLVKEEDIANQSLRILKFRKTGNEKRGEHFFAVVAGPGKANYEVELVPAIKNGEVVGLNDKLFDTK</sequence>
<evidence type="ECO:0000313" key="1">
    <source>
        <dbReference type="EMBL" id="GAA4793315.1"/>
    </source>
</evidence>
<dbReference type="EMBL" id="BAABIQ010000034">
    <property type="protein sequence ID" value="GAA4793315.1"/>
    <property type="molecule type" value="Genomic_DNA"/>
</dbReference>